<evidence type="ECO:0000313" key="10">
    <source>
        <dbReference type="Proteomes" id="UP000698242"/>
    </source>
</evidence>
<dbReference type="GO" id="GO:0016757">
    <property type="term" value="F:glycosyltransferase activity"/>
    <property type="evidence" value="ECO:0007669"/>
    <property type="project" value="UniProtKB-KW"/>
</dbReference>
<dbReference type="InterPro" id="IPR011004">
    <property type="entry name" value="Trimer_LpxA-like_sf"/>
</dbReference>
<dbReference type="InterPro" id="IPR051159">
    <property type="entry name" value="Hexapeptide_acetyltransf"/>
</dbReference>
<comment type="function">
    <text evidence="6">Acetyltransferase implicated in the O-acetylation of Nod factors.</text>
</comment>
<dbReference type="InterPro" id="IPR024688">
    <property type="entry name" value="Mac_dom"/>
</dbReference>
<dbReference type="GO" id="GO:0016407">
    <property type="term" value="F:acetyltransferase activity"/>
    <property type="evidence" value="ECO:0007669"/>
    <property type="project" value="InterPro"/>
</dbReference>
<reference evidence="9" key="1">
    <citation type="submission" date="2013-03" db="EMBL/GenBank/DDBJ databases">
        <title>Genome Sequence of the Profundibacterium mesophilum strain KAUST100406-0324T from Red Sea, a novel genus in the family Rhodobacteraceae.</title>
        <authorList>
            <person name="Essack M."/>
            <person name="Alam I."/>
            <person name="Lafi F."/>
            <person name="Alawi W."/>
            <person name="Kamanu F."/>
            <person name="Al-Suwailem A."/>
            <person name="Lee O.O."/>
            <person name="Xu Y."/>
            <person name="Bajic V."/>
            <person name="Qian P.-Y."/>
            <person name="Archer J."/>
        </authorList>
    </citation>
    <scope>NUCLEOTIDE SEQUENCE</scope>
    <source>
        <strain evidence="9">KAUST100406-0324</strain>
    </source>
</reference>
<evidence type="ECO:0000256" key="5">
    <source>
        <dbReference type="ARBA" id="ARBA00023315"/>
    </source>
</evidence>
<evidence type="ECO:0000256" key="3">
    <source>
        <dbReference type="ARBA" id="ARBA00022679"/>
    </source>
</evidence>
<feature type="domain" description="Maltose/galactoside acetyltransferase" evidence="8">
    <location>
        <begin position="35"/>
        <end position="87"/>
    </location>
</feature>
<dbReference type="Pfam" id="PF00132">
    <property type="entry name" value="Hexapep"/>
    <property type="match status" value="1"/>
</dbReference>
<dbReference type="EMBL" id="APKE01000037">
    <property type="protein sequence ID" value="KAF0674537.1"/>
    <property type="molecule type" value="Genomic_DNA"/>
</dbReference>
<dbReference type="CDD" id="cd03357">
    <property type="entry name" value="LbH_MAT_GAT"/>
    <property type="match status" value="1"/>
</dbReference>
<keyword evidence="9" id="KW-0328">Glycosyltransferase</keyword>
<evidence type="ECO:0000313" key="9">
    <source>
        <dbReference type="EMBL" id="KAF0674537.1"/>
    </source>
</evidence>
<protein>
    <recommendedName>
        <fullName evidence="7">Nodulation protein L</fullName>
    </recommendedName>
</protein>
<dbReference type="SUPFAM" id="SSF51161">
    <property type="entry name" value="Trimeric LpxA-like enzymes"/>
    <property type="match status" value="1"/>
</dbReference>
<dbReference type="AlphaFoldDB" id="A0A921NPM4"/>
<comment type="similarity">
    <text evidence="1">Belongs to the transferase hexapeptide repeat family.</text>
</comment>
<organism evidence="9 10">
    <name type="scientific">Profundibacterium mesophilum KAUST100406-0324</name>
    <dbReference type="NCBI Taxonomy" id="1037889"/>
    <lineage>
        <taxon>Bacteria</taxon>
        <taxon>Pseudomonadati</taxon>
        <taxon>Pseudomonadota</taxon>
        <taxon>Alphaproteobacteria</taxon>
        <taxon>Rhodobacterales</taxon>
        <taxon>Roseobacteraceae</taxon>
        <taxon>Profundibacterium</taxon>
    </lineage>
</organism>
<dbReference type="SMART" id="SM01266">
    <property type="entry name" value="Mac"/>
    <property type="match status" value="1"/>
</dbReference>
<keyword evidence="10" id="KW-1185">Reference proteome</keyword>
<gene>
    <name evidence="9" type="primary">nodL</name>
    <name evidence="9" type="ORF">PMES_03122</name>
</gene>
<keyword evidence="4" id="KW-0677">Repeat</keyword>
<dbReference type="GO" id="GO:0005829">
    <property type="term" value="C:cytosol"/>
    <property type="evidence" value="ECO:0007669"/>
    <property type="project" value="TreeGrafter"/>
</dbReference>
<proteinExistence type="inferred from homology"/>
<dbReference type="Pfam" id="PF12464">
    <property type="entry name" value="Mac"/>
    <property type="match status" value="1"/>
</dbReference>
<evidence type="ECO:0000256" key="1">
    <source>
        <dbReference type="ARBA" id="ARBA00007274"/>
    </source>
</evidence>
<evidence type="ECO:0000256" key="4">
    <source>
        <dbReference type="ARBA" id="ARBA00022737"/>
    </source>
</evidence>
<dbReference type="PANTHER" id="PTHR23416:SF23">
    <property type="entry name" value="ACETYLTRANSFERASE C18B11.09C-RELATED"/>
    <property type="match status" value="1"/>
</dbReference>
<dbReference type="PANTHER" id="PTHR23416">
    <property type="entry name" value="SIALIC ACID SYNTHASE-RELATED"/>
    <property type="match status" value="1"/>
</dbReference>
<dbReference type="GO" id="GO:0008374">
    <property type="term" value="F:O-acyltransferase activity"/>
    <property type="evidence" value="ECO:0007669"/>
    <property type="project" value="TreeGrafter"/>
</dbReference>
<dbReference type="Gene3D" id="2.160.10.10">
    <property type="entry name" value="Hexapeptide repeat proteins"/>
    <property type="match status" value="1"/>
</dbReference>
<dbReference type="Proteomes" id="UP000698242">
    <property type="component" value="Unassembled WGS sequence"/>
</dbReference>
<dbReference type="FunFam" id="2.160.10.10:FF:000025">
    <property type="entry name" value="Hexapeptide-repeat containing-acetyltransferase"/>
    <property type="match status" value="1"/>
</dbReference>
<keyword evidence="2" id="KW-0536">Nodulation</keyword>
<dbReference type="InterPro" id="IPR001451">
    <property type="entry name" value="Hexapep"/>
</dbReference>
<evidence type="ECO:0000259" key="8">
    <source>
        <dbReference type="SMART" id="SM01266"/>
    </source>
</evidence>
<keyword evidence="5" id="KW-0012">Acyltransferase</keyword>
<evidence type="ECO:0000256" key="6">
    <source>
        <dbReference type="ARBA" id="ARBA00055587"/>
    </source>
</evidence>
<evidence type="ECO:0000256" key="7">
    <source>
        <dbReference type="ARBA" id="ARBA00067695"/>
    </source>
</evidence>
<evidence type="ECO:0000256" key="2">
    <source>
        <dbReference type="ARBA" id="ARBA00022458"/>
    </source>
</evidence>
<accession>A0A921NPM4</accession>
<name>A0A921NPM4_9RHOB</name>
<comment type="caution">
    <text evidence="9">The sequence shown here is derived from an EMBL/GenBank/DDBJ whole genome shotgun (WGS) entry which is preliminary data.</text>
</comment>
<keyword evidence="3 9" id="KW-0808">Transferase</keyword>
<sequence>MTALRRVAPGRAARNAPSAMVCGPPTRPGGMMTEKEKMLAGALYDAGDPELVADAAAAAAWMRRYNACDDPRERAALLGARFAFVGEGASIRPPFHCDYGYNIRLGRGAFLNFNCVILDVTAVVIGEMTQVGPGVQILGADHPRDPQLRAGMLEYGRPVRIGANVWIGGGALLLPGVTVGDDAVIGAGSVVTRDVAAGSTVAGNPARALPLRKET</sequence>
<dbReference type="PROSITE" id="PS00101">
    <property type="entry name" value="HEXAPEP_TRANSFERASES"/>
    <property type="match status" value="1"/>
</dbReference>
<dbReference type="InterPro" id="IPR018357">
    <property type="entry name" value="Hexapep_transf_CS"/>
</dbReference>